<dbReference type="Proteomes" id="UP000052978">
    <property type="component" value="Unassembled WGS sequence"/>
</dbReference>
<comment type="subcellular location">
    <subcellularLocation>
        <location evidence="1">Endoplasmic reticulum membrane</location>
        <topology evidence="1">Multi-pass membrane protein</topology>
    </subcellularLocation>
</comment>
<gene>
    <name evidence="19" type="ORF">D623_10003592</name>
</gene>
<evidence type="ECO:0000256" key="16">
    <source>
        <dbReference type="ARBA" id="ARBA00049362"/>
    </source>
</evidence>
<evidence type="ECO:0000256" key="14">
    <source>
        <dbReference type="ARBA" id="ARBA00041667"/>
    </source>
</evidence>
<feature type="transmembrane region" description="Helical" evidence="18">
    <location>
        <begin position="34"/>
        <end position="64"/>
    </location>
</feature>
<keyword evidence="9 19" id="KW-0012">Acyltransferase</keyword>
<accession>S7NFM8</accession>
<dbReference type="Pfam" id="PF03062">
    <property type="entry name" value="MBOAT"/>
    <property type="match status" value="1"/>
</dbReference>
<reference evidence="19 20" key="1">
    <citation type="journal article" date="2013" name="Nat. Commun.">
        <title>Genome analysis reveals insights into physiology and longevity of the Brandt's bat Myotis brandtii.</title>
        <authorList>
            <person name="Seim I."/>
            <person name="Fang X."/>
            <person name="Xiong Z."/>
            <person name="Lobanov A.V."/>
            <person name="Huang Z."/>
            <person name="Ma S."/>
            <person name="Feng Y."/>
            <person name="Turanov A.A."/>
            <person name="Zhu Y."/>
            <person name="Lenz T.L."/>
            <person name="Gerashchenko M.V."/>
            <person name="Fan D."/>
            <person name="Hee Yim S."/>
            <person name="Yao X."/>
            <person name="Jordan D."/>
            <person name="Xiong Y."/>
            <person name="Ma Y."/>
            <person name="Lyapunov A.N."/>
            <person name="Chen G."/>
            <person name="Kulakova O.I."/>
            <person name="Sun Y."/>
            <person name="Lee S.G."/>
            <person name="Bronson R.T."/>
            <person name="Moskalev A.A."/>
            <person name="Sunyaev S.R."/>
            <person name="Zhang G."/>
            <person name="Krogh A."/>
            <person name="Wang J."/>
            <person name="Gladyshev V.N."/>
        </authorList>
    </citation>
    <scope>NUCLEOTIDE SEQUENCE [LARGE SCALE GENOMIC DNA]</scope>
</reference>
<evidence type="ECO:0000313" key="20">
    <source>
        <dbReference type="Proteomes" id="UP000052978"/>
    </source>
</evidence>
<dbReference type="GO" id="GO:0044233">
    <property type="term" value="C:mitochondria-associated endoplasmic reticulum membrane contact site"/>
    <property type="evidence" value="ECO:0007669"/>
    <property type="project" value="TreeGrafter"/>
</dbReference>
<protein>
    <recommendedName>
        <fullName evidence="14">Leukocyte receptor cluster member 4</fullName>
    </recommendedName>
    <alternativeName>
        <fullName evidence="17">Lysophospholipid acyltransferase 7</fullName>
    </alternativeName>
    <alternativeName>
        <fullName evidence="13">Membrane-bound O-acyltransferase domain-containing protein 7</fullName>
    </alternativeName>
</protein>
<evidence type="ECO:0000256" key="4">
    <source>
        <dbReference type="ARBA" id="ARBA00022679"/>
    </source>
</evidence>
<evidence type="ECO:0000256" key="10">
    <source>
        <dbReference type="ARBA" id="ARBA00025707"/>
    </source>
</evidence>
<proteinExistence type="inferred from homology"/>
<evidence type="ECO:0000256" key="9">
    <source>
        <dbReference type="ARBA" id="ARBA00023315"/>
    </source>
</evidence>
<name>S7NFM8_MYOBR</name>
<evidence type="ECO:0000313" key="19">
    <source>
        <dbReference type="EMBL" id="EPQ16234.1"/>
    </source>
</evidence>
<keyword evidence="4 19" id="KW-0808">Transferase</keyword>
<dbReference type="GO" id="GO:0071617">
    <property type="term" value="F:lysophospholipid acyltransferase activity"/>
    <property type="evidence" value="ECO:0007669"/>
    <property type="project" value="TreeGrafter"/>
</dbReference>
<keyword evidence="5 18" id="KW-0812">Transmembrane</keyword>
<comment type="pathway">
    <text evidence="10">Phospholipid metabolism.</text>
</comment>
<feature type="transmembrane region" description="Helical" evidence="18">
    <location>
        <begin position="6"/>
        <end position="22"/>
    </location>
</feature>
<evidence type="ECO:0000256" key="6">
    <source>
        <dbReference type="ARBA" id="ARBA00022824"/>
    </source>
</evidence>
<dbReference type="GO" id="GO:0006661">
    <property type="term" value="P:phosphatidylinositol biosynthetic process"/>
    <property type="evidence" value="ECO:0007669"/>
    <property type="project" value="TreeGrafter"/>
</dbReference>
<keyword evidence="8 18" id="KW-0472">Membrane</keyword>
<dbReference type="GO" id="GO:0005789">
    <property type="term" value="C:endoplasmic reticulum membrane"/>
    <property type="evidence" value="ECO:0007669"/>
    <property type="project" value="UniProtKB-SubCell"/>
</dbReference>
<keyword evidence="20" id="KW-1185">Reference proteome</keyword>
<evidence type="ECO:0000256" key="17">
    <source>
        <dbReference type="ARBA" id="ARBA00093678"/>
    </source>
</evidence>
<keyword evidence="7 18" id="KW-1133">Transmembrane helix</keyword>
<evidence type="ECO:0000256" key="2">
    <source>
        <dbReference type="ARBA" id="ARBA00005074"/>
    </source>
</evidence>
<evidence type="ECO:0000256" key="18">
    <source>
        <dbReference type="SAM" id="Phobius"/>
    </source>
</evidence>
<dbReference type="InterPro" id="IPR049941">
    <property type="entry name" value="LPLAT_7/PORCN-like"/>
</dbReference>
<evidence type="ECO:0000256" key="11">
    <source>
        <dbReference type="ARBA" id="ARBA00035964"/>
    </source>
</evidence>
<evidence type="ECO:0000256" key="3">
    <source>
        <dbReference type="ARBA" id="ARBA00010323"/>
    </source>
</evidence>
<organism evidence="19 20">
    <name type="scientific">Myotis brandtii</name>
    <name type="common">Brandt's bat</name>
    <dbReference type="NCBI Taxonomy" id="109478"/>
    <lineage>
        <taxon>Eukaryota</taxon>
        <taxon>Metazoa</taxon>
        <taxon>Chordata</taxon>
        <taxon>Craniata</taxon>
        <taxon>Vertebrata</taxon>
        <taxon>Euteleostomi</taxon>
        <taxon>Mammalia</taxon>
        <taxon>Eutheria</taxon>
        <taxon>Laurasiatheria</taxon>
        <taxon>Chiroptera</taxon>
        <taxon>Yangochiroptera</taxon>
        <taxon>Vespertilionidae</taxon>
        <taxon>Myotis</taxon>
    </lineage>
</organism>
<comment type="catalytic activity">
    <reaction evidence="11">
        <text>(5Z,8Z,11Z,14Z)-eicosatetraenoyl-CoA + 1-hexadecanoyl-sn-glycero-3-phosphocholine = 1-hexadecanoyl-2-(5Z,8Z,11Z,14Z-eicosatetraenoyl)-sn-glycero-3-phosphocholine + CoA</text>
        <dbReference type="Rhea" id="RHEA:35999"/>
        <dbReference type="ChEBI" id="CHEBI:57287"/>
        <dbReference type="ChEBI" id="CHEBI:57368"/>
        <dbReference type="ChEBI" id="CHEBI:72998"/>
        <dbReference type="ChEBI" id="CHEBI:73003"/>
    </reaction>
    <physiologicalReaction direction="left-to-right" evidence="11">
        <dbReference type="Rhea" id="RHEA:36000"/>
    </physiologicalReaction>
</comment>
<dbReference type="EMBL" id="KE164236">
    <property type="protein sequence ID" value="EPQ16234.1"/>
    <property type="molecule type" value="Genomic_DNA"/>
</dbReference>
<comment type="catalytic activity">
    <reaction evidence="16">
        <text>1-octadecanoyl-sn-glycero-3-phospho-(1D-myo-inositol) + (5Z,8Z,11Z,14Z)-eicosatetraenoyl-CoA = 1-octadecanoyl-2-(5Z,8Z,11Z,14Z-eicosatetraenoyl)-sn-glycero-3-phospho-(1D-myo-inositol) + CoA</text>
        <dbReference type="Rhea" id="RHEA:36835"/>
        <dbReference type="ChEBI" id="CHEBI:57287"/>
        <dbReference type="ChEBI" id="CHEBI:57368"/>
        <dbReference type="ChEBI" id="CHEBI:74243"/>
        <dbReference type="ChEBI" id="CHEBI:133606"/>
    </reaction>
    <physiologicalReaction direction="left-to-right" evidence="16">
        <dbReference type="Rhea" id="RHEA:36836"/>
    </physiologicalReaction>
</comment>
<dbReference type="eggNOG" id="KOG2706">
    <property type="taxonomic scope" value="Eukaryota"/>
</dbReference>
<evidence type="ECO:0000256" key="7">
    <source>
        <dbReference type="ARBA" id="ARBA00022989"/>
    </source>
</evidence>
<evidence type="ECO:0000256" key="1">
    <source>
        <dbReference type="ARBA" id="ARBA00004477"/>
    </source>
</evidence>
<evidence type="ECO:0000256" key="5">
    <source>
        <dbReference type="ARBA" id="ARBA00022692"/>
    </source>
</evidence>
<dbReference type="PANTHER" id="PTHR13906:SF16">
    <property type="entry name" value="LYSOPHOSPHOLIPID ACYLTRANSFERASE 7"/>
    <property type="match status" value="1"/>
</dbReference>
<evidence type="ECO:0000256" key="12">
    <source>
        <dbReference type="ARBA" id="ARBA00036730"/>
    </source>
</evidence>
<comment type="similarity">
    <text evidence="3">Belongs to the membrane-bound acyltransferase family.</text>
</comment>
<dbReference type="AlphaFoldDB" id="S7NFM8"/>
<sequence length="402" mass="43094">MSPEEWTYLVVLLISIPIGFLFKKAGPGLKRWGAAAVGLGLTLFTCGPHTLHSLITILGTWALIQAQPCSCHALALAWTFSYLLFFRALSLLGLPTPTPFTNAVQLLLTLKVRLPSTLPCARPGLKRWGAAAVGLGLTLFTCGPHTLHSLITILGTWALIQAQPCSCHALALAWTFSYLLFFRALSLLGLPTPTPFTNAVQLLLTLKLVSLASEVQDLHLAQRKEMAAGFSQGPSLGLLPYIPSLMETLSYSYCYVGILTGPFFRYRTYLDWLEPFPFPLPPPPKGTLSQPAVAPVSKEMASLTRWPLAEGTPFLATAGPLPMLLRKPVPLTALLTMGGPPVAGEDVPQKMPATETIQASNISLATTDHLVVKDATSLATAVSEDSEGTALGGFSEYTELGC</sequence>
<comment type="catalytic activity">
    <reaction evidence="15">
        <text>a 1-acyl-sn-glycero-3-phospho-(1D-myo-inositol) + (5Z,8Z,11Z,14Z)-eicosatetraenoyl-CoA = a 1-acyl-2-(5Z,8Z,11Z,14Z-eicosatetraenoyl)-sn-glycero-3-phospho-(1D-myo-inositol) + CoA</text>
        <dbReference type="Rhea" id="RHEA:37015"/>
        <dbReference type="ChEBI" id="CHEBI:57287"/>
        <dbReference type="ChEBI" id="CHEBI:57368"/>
        <dbReference type="ChEBI" id="CHEBI:64771"/>
        <dbReference type="ChEBI" id="CHEBI:75243"/>
    </reaction>
    <physiologicalReaction direction="left-to-right" evidence="15">
        <dbReference type="Rhea" id="RHEA:37016"/>
    </physiologicalReaction>
</comment>
<evidence type="ECO:0000256" key="8">
    <source>
        <dbReference type="ARBA" id="ARBA00023136"/>
    </source>
</evidence>
<evidence type="ECO:0000256" key="13">
    <source>
        <dbReference type="ARBA" id="ARBA00041626"/>
    </source>
</evidence>
<evidence type="ECO:0000256" key="15">
    <source>
        <dbReference type="ARBA" id="ARBA00049211"/>
    </source>
</evidence>
<dbReference type="InterPro" id="IPR004299">
    <property type="entry name" value="MBOAT_fam"/>
</dbReference>
<dbReference type="GO" id="GO:0030258">
    <property type="term" value="P:lipid modification"/>
    <property type="evidence" value="ECO:0007669"/>
    <property type="project" value="TreeGrafter"/>
</dbReference>
<dbReference type="PANTHER" id="PTHR13906">
    <property type="entry name" value="PORCUPINE"/>
    <property type="match status" value="1"/>
</dbReference>
<comment type="catalytic activity">
    <reaction evidence="12">
        <text>a 1-acyl-sn-glycero-3-phospho-(1D-myo-inositol) + an acyl-CoA = a 1,2-diacyl-sn-glycero-3-phospho-(1D-myo-inositol) + CoA</text>
        <dbReference type="Rhea" id="RHEA:33195"/>
        <dbReference type="ChEBI" id="CHEBI:57287"/>
        <dbReference type="ChEBI" id="CHEBI:57880"/>
        <dbReference type="ChEBI" id="CHEBI:58342"/>
        <dbReference type="ChEBI" id="CHEBI:64771"/>
    </reaction>
    <physiologicalReaction direction="left-to-right" evidence="12">
        <dbReference type="Rhea" id="RHEA:33196"/>
    </physiologicalReaction>
</comment>
<keyword evidence="6" id="KW-0256">Endoplasmic reticulum</keyword>
<comment type="pathway">
    <text evidence="2">Lipid metabolism; phospholipid metabolism.</text>
</comment>